<dbReference type="Proteomes" id="UP001372338">
    <property type="component" value="Unassembled WGS sequence"/>
</dbReference>
<evidence type="ECO:0000313" key="3">
    <source>
        <dbReference type="Proteomes" id="UP001372338"/>
    </source>
</evidence>
<dbReference type="AlphaFoldDB" id="A0AAN9F3V8"/>
<feature type="region of interest" description="Disordered" evidence="1">
    <location>
        <begin position="37"/>
        <end position="168"/>
    </location>
</feature>
<keyword evidence="3" id="KW-1185">Reference proteome</keyword>
<feature type="compositionally biased region" description="Low complexity" evidence="1">
    <location>
        <begin position="42"/>
        <end position="54"/>
    </location>
</feature>
<accession>A0AAN9F3V8</accession>
<dbReference type="EMBL" id="JAYWIO010000004">
    <property type="protein sequence ID" value="KAK7269292.1"/>
    <property type="molecule type" value="Genomic_DNA"/>
</dbReference>
<comment type="caution">
    <text evidence="2">The sequence shown here is derived from an EMBL/GenBank/DDBJ whole genome shotgun (WGS) entry which is preliminary data.</text>
</comment>
<sequence length="168" mass="18549">MDQRELHLQHLGICYKLYHFITKTLASQALKTVTLGHTQHDSSSSSASRGSGSKAGKEEQIETPSEDYGNKELQQTQGDSISSLAGQAEKKDNPSVNMGSLPQAKPPKKMVSINENVEEIVPSKKKRRSRSFQRSSSQDQNEGEEEPKPLRSILKVGSDLNVKSNSIR</sequence>
<evidence type="ECO:0000313" key="2">
    <source>
        <dbReference type="EMBL" id="KAK7269292.1"/>
    </source>
</evidence>
<evidence type="ECO:0000256" key="1">
    <source>
        <dbReference type="SAM" id="MobiDB-lite"/>
    </source>
</evidence>
<organism evidence="2 3">
    <name type="scientific">Crotalaria pallida</name>
    <name type="common">Smooth rattlebox</name>
    <name type="synonym">Crotalaria striata</name>
    <dbReference type="NCBI Taxonomy" id="3830"/>
    <lineage>
        <taxon>Eukaryota</taxon>
        <taxon>Viridiplantae</taxon>
        <taxon>Streptophyta</taxon>
        <taxon>Embryophyta</taxon>
        <taxon>Tracheophyta</taxon>
        <taxon>Spermatophyta</taxon>
        <taxon>Magnoliopsida</taxon>
        <taxon>eudicotyledons</taxon>
        <taxon>Gunneridae</taxon>
        <taxon>Pentapetalae</taxon>
        <taxon>rosids</taxon>
        <taxon>fabids</taxon>
        <taxon>Fabales</taxon>
        <taxon>Fabaceae</taxon>
        <taxon>Papilionoideae</taxon>
        <taxon>50 kb inversion clade</taxon>
        <taxon>genistoids sensu lato</taxon>
        <taxon>core genistoids</taxon>
        <taxon>Crotalarieae</taxon>
        <taxon>Crotalaria</taxon>
    </lineage>
</organism>
<reference evidence="2 3" key="1">
    <citation type="submission" date="2024-01" db="EMBL/GenBank/DDBJ databases">
        <title>The genomes of 5 underutilized Papilionoideae crops provide insights into root nodulation and disease resistanc.</title>
        <authorList>
            <person name="Yuan L."/>
        </authorList>
    </citation>
    <scope>NUCLEOTIDE SEQUENCE [LARGE SCALE GENOMIC DNA]</scope>
    <source>
        <strain evidence="2">ZHUSHIDOU_FW_LH</strain>
        <tissue evidence="2">Leaf</tissue>
    </source>
</reference>
<feature type="compositionally biased region" description="Polar residues" evidence="1">
    <location>
        <begin position="72"/>
        <end position="85"/>
    </location>
</feature>
<name>A0AAN9F3V8_CROPI</name>
<proteinExistence type="predicted"/>
<gene>
    <name evidence="2" type="ORF">RIF29_22015</name>
</gene>
<protein>
    <submittedName>
        <fullName evidence="2">Uncharacterized protein</fullName>
    </submittedName>
</protein>